<evidence type="ECO:0000313" key="3">
    <source>
        <dbReference type="EMBL" id="KAK7749560.1"/>
    </source>
</evidence>
<dbReference type="PIRSF" id="PIRSF006402">
    <property type="entry name" value="UCP006402_thioredoxin"/>
    <property type="match status" value="1"/>
</dbReference>
<dbReference type="AlphaFoldDB" id="A0AAN9UNG0"/>
<dbReference type="InterPro" id="IPR024705">
    <property type="entry name" value="Ssp411"/>
</dbReference>
<dbReference type="InterPro" id="IPR008928">
    <property type="entry name" value="6-hairpin_glycosidase_sf"/>
</dbReference>
<evidence type="ECO:0000256" key="1">
    <source>
        <dbReference type="SAM" id="Coils"/>
    </source>
</evidence>
<dbReference type="SUPFAM" id="SSF48208">
    <property type="entry name" value="Six-hairpin glycosidases"/>
    <property type="match status" value="1"/>
</dbReference>
<sequence>METLTNRCDESKSPYVRAHKANPTAWQLWTPETIDLAKRLNRPLFVSIGYSACHWCHVMAHESFDDQEIAKLLNENFVPVKIDREERPDIDRQYMDFVTATTGSGGWPLNVFVTPDMEPVFGGTYWPGPGAEASMRGHTTFEDILNMVSKMWRDDEERVRSSGKEITQALHRLADQSKPEGADQDAQYNFDLESLKDSYQHYAGQFDQEYGGFGGAPKFPTPAHLVHLVRLGAYGKEVEEALGEDACISVRDMVLHTLECMARGGIKDQIGQGFARYSVTQDWSLPHFEKMLYDNAQLLPLYLDAYLLTREKVYLDAVRDIADYLTSPPMSSANGGINASEDADSAPTFDDDGKREGAFYVWGYKELESILGEDELRICSRYWGVKSDGNIDSHHDIQGELQGKNTLWVQTTTEELAKELNMTTEQVEERINLARSKLLDYRNQHRPRPALDDKIVTSWNGIAIGGLARASAALSTAGDSKDADGYLSGAKRAARCIREHLFDSKSNTLKRVYREGPGETPGFADDYAFLISGLIDLYEATFDDGYLQWADTLQHTQNHLFWDEQDHGFFSTPANQPDILVRTKDSVDNAEPGTNGVSAWNLLRLGSLLNDAGYGEKGRQTIAAFASALRQQPAAYSGLLSAATAAHLGIKGLLIAGEGKLADSAVKNARESVKPGWTVLRVGKGGKSEWLRARNDLLTNLDDTKELVQLCEGTTCRLLDLEGINGIAQQV</sequence>
<feature type="coiled-coil region" evidence="1">
    <location>
        <begin position="417"/>
        <end position="444"/>
    </location>
</feature>
<reference evidence="3 4" key="1">
    <citation type="journal article" date="2023" name="PLoS ONE">
        <title>Cytospora paraplurivora sp. nov. isolated from orchards with fruit tree decline syndrome in Ontario, Canada.</title>
        <authorList>
            <person name="Ilyukhin E."/>
            <person name="Nguyen H.D.T."/>
            <person name="Castle A.J."/>
            <person name="Ellouze W."/>
        </authorList>
    </citation>
    <scope>NUCLEOTIDE SEQUENCE [LARGE SCALE GENOMIC DNA]</scope>
    <source>
        <strain evidence="3 4">FDS-564</strain>
    </source>
</reference>
<dbReference type="GO" id="GO:0005975">
    <property type="term" value="P:carbohydrate metabolic process"/>
    <property type="evidence" value="ECO:0007669"/>
    <property type="project" value="InterPro"/>
</dbReference>
<name>A0AAN9UNG0_9PEZI</name>
<dbReference type="PANTHER" id="PTHR42899">
    <property type="entry name" value="SPERMATOGENESIS-ASSOCIATED PROTEIN 20"/>
    <property type="match status" value="1"/>
</dbReference>
<dbReference type="GO" id="GO:0003824">
    <property type="term" value="F:catalytic activity"/>
    <property type="evidence" value="ECO:0007669"/>
    <property type="project" value="UniProtKB-ARBA"/>
</dbReference>
<protein>
    <recommendedName>
        <fullName evidence="2">Spermatogenesis-associated protein 20-like TRX domain-containing protein</fullName>
    </recommendedName>
</protein>
<keyword evidence="4" id="KW-1185">Reference proteome</keyword>
<dbReference type="Gene3D" id="1.50.10.10">
    <property type="match status" value="1"/>
</dbReference>
<dbReference type="InterPro" id="IPR036249">
    <property type="entry name" value="Thioredoxin-like_sf"/>
</dbReference>
<accession>A0AAN9UNG0</accession>
<dbReference type="InterPro" id="IPR012341">
    <property type="entry name" value="6hp_glycosidase-like_sf"/>
</dbReference>
<feature type="domain" description="Spermatogenesis-associated protein 20-like TRX" evidence="2">
    <location>
        <begin position="6"/>
        <end position="170"/>
    </location>
</feature>
<gene>
    <name evidence="3" type="ORF">SLS53_000136</name>
</gene>
<evidence type="ECO:0000259" key="2">
    <source>
        <dbReference type="Pfam" id="PF03190"/>
    </source>
</evidence>
<keyword evidence="1" id="KW-0175">Coiled coil</keyword>
<dbReference type="Gene3D" id="3.40.30.10">
    <property type="entry name" value="Glutaredoxin"/>
    <property type="match status" value="1"/>
</dbReference>
<dbReference type="Proteomes" id="UP001320245">
    <property type="component" value="Unassembled WGS sequence"/>
</dbReference>
<proteinExistence type="predicted"/>
<dbReference type="SUPFAM" id="SSF52833">
    <property type="entry name" value="Thioredoxin-like"/>
    <property type="match status" value="1"/>
</dbReference>
<dbReference type="CDD" id="cd02955">
    <property type="entry name" value="SSP411"/>
    <property type="match status" value="1"/>
</dbReference>
<comment type="caution">
    <text evidence="3">The sequence shown here is derived from an EMBL/GenBank/DDBJ whole genome shotgun (WGS) entry which is preliminary data.</text>
</comment>
<organism evidence="3 4">
    <name type="scientific">Cytospora paraplurivora</name>
    <dbReference type="NCBI Taxonomy" id="2898453"/>
    <lineage>
        <taxon>Eukaryota</taxon>
        <taxon>Fungi</taxon>
        <taxon>Dikarya</taxon>
        <taxon>Ascomycota</taxon>
        <taxon>Pezizomycotina</taxon>
        <taxon>Sordariomycetes</taxon>
        <taxon>Sordariomycetidae</taxon>
        <taxon>Diaporthales</taxon>
        <taxon>Cytosporaceae</taxon>
        <taxon>Cytospora</taxon>
    </lineage>
</organism>
<evidence type="ECO:0000313" key="4">
    <source>
        <dbReference type="Proteomes" id="UP001320245"/>
    </source>
</evidence>
<dbReference type="EMBL" id="JAJSPL020000001">
    <property type="protein sequence ID" value="KAK7749560.1"/>
    <property type="molecule type" value="Genomic_DNA"/>
</dbReference>
<dbReference type="Pfam" id="PF03190">
    <property type="entry name" value="Thioredox_DsbH"/>
    <property type="match status" value="1"/>
</dbReference>
<dbReference type="PANTHER" id="PTHR42899:SF1">
    <property type="entry name" value="SPERMATOGENESIS-ASSOCIATED PROTEIN 20"/>
    <property type="match status" value="1"/>
</dbReference>
<dbReference type="InterPro" id="IPR004879">
    <property type="entry name" value="Ssp411-like_TRX"/>
</dbReference>